<dbReference type="GO" id="GO:0005829">
    <property type="term" value="C:cytosol"/>
    <property type="evidence" value="ECO:0007669"/>
    <property type="project" value="TreeGrafter"/>
</dbReference>
<dbReference type="CDD" id="cd18787">
    <property type="entry name" value="SF2_C_DEAD"/>
    <property type="match status" value="1"/>
</dbReference>
<keyword evidence="1 7" id="KW-0547">Nucleotide-binding</keyword>
<evidence type="ECO:0000256" key="1">
    <source>
        <dbReference type="ARBA" id="ARBA00022741"/>
    </source>
</evidence>
<dbReference type="InterPro" id="IPR050079">
    <property type="entry name" value="DEAD_box_RNA_helicase"/>
</dbReference>
<evidence type="ECO:0000256" key="7">
    <source>
        <dbReference type="RuleBase" id="RU000492"/>
    </source>
</evidence>
<feature type="region of interest" description="Disordered" evidence="8">
    <location>
        <begin position="377"/>
        <end position="416"/>
    </location>
</feature>
<dbReference type="GO" id="GO:0016787">
    <property type="term" value="F:hydrolase activity"/>
    <property type="evidence" value="ECO:0007669"/>
    <property type="project" value="UniProtKB-KW"/>
</dbReference>
<dbReference type="PROSITE" id="PS51195">
    <property type="entry name" value="Q_MOTIF"/>
    <property type="match status" value="1"/>
</dbReference>
<dbReference type="PROSITE" id="PS51192">
    <property type="entry name" value="HELICASE_ATP_BIND_1"/>
    <property type="match status" value="1"/>
</dbReference>
<evidence type="ECO:0000256" key="4">
    <source>
        <dbReference type="ARBA" id="ARBA00022840"/>
    </source>
</evidence>
<dbReference type="Gene3D" id="3.40.50.300">
    <property type="entry name" value="P-loop containing nucleotide triphosphate hydrolases"/>
    <property type="match status" value="2"/>
</dbReference>
<dbReference type="InterPro" id="IPR027417">
    <property type="entry name" value="P-loop_NTPase"/>
</dbReference>
<sequence length="416" mass="46778">MSDKISEKFTDFGLSPALLRAIKVQKYEDPSPVQIQTIPAVMSGQDVLAAAQTGTGKTAAYTLPILDRLTRGNEVRSNHVRALILTPTRELAAQVYDSVVNYSRFLPLRSTVVYGGVKINPQMIRLTRGVDILVATPGRLLDLYRQNAINFQQLEILILDEADRMLNLGFLSEVREIKALIPQKRQTLMFTATFSEDVRALAEEFVSQAVEITIDPEVITLDAVKQWIYPVDKMRKTALFIHLIQENHWEKILVFTKTKNGADHLARKLMKAGISTATIHGNKSQGARTRALDEFKSDKVSILVATDLAARGLDIDQLPLVVNFDLPHLKEDYIHRIGRTGRAGATGEALSFVCFDDFEKLADIERLTKQVLDRRTVEGFEPEKELPPSRLDLRPFKPKKPKKPKKKKQIESLTGN</sequence>
<dbReference type="PROSITE" id="PS51194">
    <property type="entry name" value="HELICASE_CTER"/>
    <property type="match status" value="1"/>
</dbReference>
<keyword evidence="2 7" id="KW-0378">Hydrolase</keyword>
<dbReference type="AlphaFoldDB" id="A0A5C1QN70"/>
<evidence type="ECO:0000313" key="12">
    <source>
        <dbReference type="EMBL" id="QEN08669.1"/>
    </source>
</evidence>
<dbReference type="Pfam" id="PF00271">
    <property type="entry name" value="Helicase_C"/>
    <property type="match status" value="1"/>
</dbReference>
<dbReference type="GO" id="GO:0003724">
    <property type="term" value="F:RNA helicase activity"/>
    <property type="evidence" value="ECO:0007669"/>
    <property type="project" value="InterPro"/>
</dbReference>
<dbReference type="Proteomes" id="UP000324209">
    <property type="component" value="Chromosome"/>
</dbReference>
<dbReference type="InterPro" id="IPR000629">
    <property type="entry name" value="RNA-helicase_DEAD-box_CS"/>
</dbReference>
<dbReference type="InterPro" id="IPR014014">
    <property type="entry name" value="RNA_helicase_DEAD_Q_motif"/>
</dbReference>
<feature type="domain" description="Helicase C-terminal" evidence="10">
    <location>
        <begin position="223"/>
        <end position="394"/>
    </location>
</feature>
<dbReference type="OrthoDB" id="9808889at2"/>
<evidence type="ECO:0000256" key="8">
    <source>
        <dbReference type="SAM" id="MobiDB-lite"/>
    </source>
</evidence>
<comment type="similarity">
    <text evidence="5 7">Belongs to the DEAD box helicase family.</text>
</comment>
<accession>A0A5C1QN70</accession>
<evidence type="ECO:0000259" key="10">
    <source>
        <dbReference type="PROSITE" id="PS51194"/>
    </source>
</evidence>
<keyword evidence="3 7" id="KW-0347">Helicase</keyword>
<dbReference type="InterPro" id="IPR014001">
    <property type="entry name" value="Helicase_ATP-bd"/>
</dbReference>
<keyword evidence="4 7" id="KW-0067">ATP-binding</keyword>
<dbReference type="CDD" id="cd00268">
    <property type="entry name" value="DEADc"/>
    <property type="match status" value="1"/>
</dbReference>
<dbReference type="EMBL" id="CP036150">
    <property type="protein sequence ID" value="QEN08669.1"/>
    <property type="molecule type" value="Genomic_DNA"/>
</dbReference>
<dbReference type="SMART" id="SM00487">
    <property type="entry name" value="DEXDc"/>
    <property type="match status" value="1"/>
</dbReference>
<evidence type="ECO:0000259" key="9">
    <source>
        <dbReference type="PROSITE" id="PS51192"/>
    </source>
</evidence>
<feature type="domain" description="DEAD-box RNA helicase Q" evidence="11">
    <location>
        <begin position="7"/>
        <end position="35"/>
    </location>
</feature>
<dbReference type="KEGG" id="ock:EXM22_11970"/>
<proteinExistence type="inferred from homology"/>
<dbReference type="PANTHER" id="PTHR47959">
    <property type="entry name" value="ATP-DEPENDENT RNA HELICASE RHLE-RELATED"/>
    <property type="match status" value="1"/>
</dbReference>
<evidence type="ECO:0000259" key="11">
    <source>
        <dbReference type="PROSITE" id="PS51195"/>
    </source>
</evidence>
<dbReference type="InterPro" id="IPR001650">
    <property type="entry name" value="Helicase_C-like"/>
</dbReference>
<organism evidence="12 13">
    <name type="scientific">Oceanispirochaeta crateris</name>
    <dbReference type="NCBI Taxonomy" id="2518645"/>
    <lineage>
        <taxon>Bacteria</taxon>
        <taxon>Pseudomonadati</taxon>
        <taxon>Spirochaetota</taxon>
        <taxon>Spirochaetia</taxon>
        <taxon>Spirochaetales</taxon>
        <taxon>Spirochaetaceae</taxon>
        <taxon>Oceanispirochaeta</taxon>
    </lineage>
</organism>
<gene>
    <name evidence="12" type="ORF">EXM22_11970</name>
</gene>
<dbReference type="FunFam" id="3.40.50.300:FF:000468">
    <property type="entry name" value="ATP-dependent RNA helicase RhlE"/>
    <property type="match status" value="1"/>
</dbReference>
<dbReference type="Pfam" id="PF00270">
    <property type="entry name" value="DEAD"/>
    <property type="match status" value="1"/>
</dbReference>
<evidence type="ECO:0000256" key="2">
    <source>
        <dbReference type="ARBA" id="ARBA00022801"/>
    </source>
</evidence>
<dbReference type="RefSeq" id="WP_149486750.1">
    <property type="nucleotide sequence ID" value="NZ_CP036150.1"/>
</dbReference>
<dbReference type="InterPro" id="IPR044742">
    <property type="entry name" value="DEAD/DEAH_RhlB"/>
</dbReference>
<dbReference type="SMART" id="SM00490">
    <property type="entry name" value="HELICc"/>
    <property type="match status" value="1"/>
</dbReference>
<feature type="domain" description="Helicase ATP-binding" evidence="9">
    <location>
        <begin position="38"/>
        <end position="212"/>
    </location>
</feature>
<evidence type="ECO:0000256" key="6">
    <source>
        <dbReference type="PROSITE-ProRule" id="PRU00552"/>
    </source>
</evidence>
<keyword evidence="13" id="KW-1185">Reference proteome</keyword>
<dbReference type="PROSITE" id="PS00039">
    <property type="entry name" value="DEAD_ATP_HELICASE"/>
    <property type="match status" value="1"/>
</dbReference>
<dbReference type="SUPFAM" id="SSF52540">
    <property type="entry name" value="P-loop containing nucleoside triphosphate hydrolases"/>
    <property type="match status" value="1"/>
</dbReference>
<evidence type="ECO:0000256" key="5">
    <source>
        <dbReference type="ARBA" id="ARBA00038437"/>
    </source>
</evidence>
<feature type="short sequence motif" description="Q motif" evidence="6">
    <location>
        <begin position="7"/>
        <end position="35"/>
    </location>
</feature>
<reference evidence="12 13" key="1">
    <citation type="submission" date="2019-02" db="EMBL/GenBank/DDBJ databases">
        <title>Complete Genome Sequence and Methylome Analysis of free living Spirochaetas.</title>
        <authorList>
            <person name="Fomenkov A."/>
            <person name="Dubinina G."/>
            <person name="Leshcheva N."/>
            <person name="Mikheeva N."/>
            <person name="Grabovich M."/>
            <person name="Vincze T."/>
            <person name="Roberts R.J."/>
        </authorList>
    </citation>
    <scope>NUCLEOTIDE SEQUENCE [LARGE SCALE GENOMIC DNA]</scope>
    <source>
        <strain evidence="12 13">K2</strain>
    </source>
</reference>
<feature type="compositionally biased region" description="Basic and acidic residues" evidence="8">
    <location>
        <begin position="377"/>
        <end position="395"/>
    </location>
</feature>
<name>A0A5C1QN70_9SPIO</name>
<dbReference type="GO" id="GO:0003676">
    <property type="term" value="F:nucleic acid binding"/>
    <property type="evidence" value="ECO:0007669"/>
    <property type="project" value="InterPro"/>
</dbReference>
<dbReference type="InterPro" id="IPR011545">
    <property type="entry name" value="DEAD/DEAH_box_helicase_dom"/>
</dbReference>
<evidence type="ECO:0000313" key="13">
    <source>
        <dbReference type="Proteomes" id="UP000324209"/>
    </source>
</evidence>
<feature type="compositionally biased region" description="Basic residues" evidence="8">
    <location>
        <begin position="396"/>
        <end position="408"/>
    </location>
</feature>
<dbReference type="GO" id="GO:0005524">
    <property type="term" value="F:ATP binding"/>
    <property type="evidence" value="ECO:0007669"/>
    <property type="project" value="UniProtKB-KW"/>
</dbReference>
<protein>
    <submittedName>
        <fullName evidence="12">DEAD/DEAH box helicase</fullName>
    </submittedName>
</protein>
<dbReference type="PANTHER" id="PTHR47959:SF13">
    <property type="entry name" value="ATP-DEPENDENT RNA HELICASE RHLE"/>
    <property type="match status" value="1"/>
</dbReference>
<evidence type="ECO:0000256" key="3">
    <source>
        <dbReference type="ARBA" id="ARBA00022806"/>
    </source>
</evidence>